<organism evidence="4">
    <name type="scientific">Sesamum calycinum</name>
    <dbReference type="NCBI Taxonomy" id="2727403"/>
    <lineage>
        <taxon>Eukaryota</taxon>
        <taxon>Viridiplantae</taxon>
        <taxon>Streptophyta</taxon>
        <taxon>Embryophyta</taxon>
        <taxon>Tracheophyta</taxon>
        <taxon>Spermatophyta</taxon>
        <taxon>Magnoliopsida</taxon>
        <taxon>eudicotyledons</taxon>
        <taxon>Gunneridae</taxon>
        <taxon>Pentapetalae</taxon>
        <taxon>asterids</taxon>
        <taxon>lamiids</taxon>
        <taxon>Lamiales</taxon>
        <taxon>Pedaliaceae</taxon>
        <taxon>Sesamum</taxon>
    </lineage>
</organism>
<evidence type="ECO:0000256" key="1">
    <source>
        <dbReference type="ARBA" id="ARBA00022860"/>
    </source>
</evidence>
<gene>
    <name evidence="4" type="ORF">Scaly_0147700</name>
</gene>
<protein>
    <submittedName>
        <fullName evidence="4">Uncharacterized protein</fullName>
    </submittedName>
</protein>
<accession>A0AAW2SYS4</accession>
<evidence type="ECO:0000256" key="2">
    <source>
        <dbReference type="ARBA" id="ARBA00024341"/>
    </source>
</evidence>
<dbReference type="EMBL" id="JACGWM010000001">
    <property type="protein sequence ID" value="KAL0396993.1"/>
    <property type="molecule type" value="Genomic_DNA"/>
</dbReference>
<dbReference type="AlphaFoldDB" id="A0AAW2SYS4"/>
<evidence type="ECO:0000256" key="3">
    <source>
        <dbReference type="SAM" id="MobiDB-lite"/>
    </source>
</evidence>
<dbReference type="PANTHER" id="PTHR32295">
    <property type="entry name" value="IQ-DOMAIN 5-RELATED"/>
    <property type="match status" value="1"/>
</dbReference>
<feature type="region of interest" description="Disordered" evidence="3">
    <location>
        <begin position="227"/>
        <end position="285"/>
    </location>
</feature>
<name>A0AAW2SYS4_9LAMI</name>
<proteinExistence type="inferred from homology"/>
<evidence type="ECO:0000313" key="4">
    <source>
        <dbReference type="EMBL" id="KAL0396993.1"/>
    </source>
</evidence>
<sequence>MGGSGKWIKSLIGLKKPTVNETEKGGGKSKKWRLWRSASEGIATAAKGGKGSGDAAETEGSEGASYVFDGEMAAAVAALAKASPKDFMAVRREWAAVRIQTIFRAFLSGWCDSRGTVEEVRSKLQMRQEGAVKRERAIAYALSQQQLKKTPNLRLDKIATPTRVEKSRVGLNWLERWMATKPWETRLMEEFHTDSLEILASPMKYDGYMVGSFSSTSDQDSVRIRRNNVSTRISSKVPKSCQILRSSSDPCPESLYDESTTSNSSTTTSETPGSGDTLVGQNGTKPSYMNLTRSIKAKQKPCTYSSHNQSMQRHSVEDLPYCRKPSPLSKGNGRRSADTDLYSVDFCKDLYPLVHVADYEGARGRGYYK</sequence>
<comment type="caution">
    <text evidence="4">The sequence shown here is derived from an EMBL/GenBank/DDBJ whole genome shotgun (WGS) entry which is preliminary data.</text>
</comment>
<reference evidence="4" key="2">
    <citation type="journal article" date="2024" name="Plant">
        <title>Genomic evolution and insights into agronomic trait innovations of Sesamum species.</title>
        <authorList>
            <person name="Miao H."/>
            <person name="Wang L."/>
            <person name="Qu L."/>
            <person name="Liu H."/>
            <person name="Sun Y."/>
            <person name="Le M."/>
            <person name="Wang Q."/>
            <person name="Wei S."/>
            <person name="Zheng Y."/>
            <person name="Lin W."/>
            <person name="Duan Y."/>
            <person name="Cao H."/>
            <person name="Xiong S."/>
            <person name="Wang X."/>
            <person name="Wei L."/>
            <person name="Li C."/>
            <person name="Ma Q."/>
            <person name="Ju M."/>
            <person name="Zhao R."/>
            <person name="Li G."/>
            <person name="Mu C."/>
            <person name="Tian Q."/>
            <person name="Mei H."/>
            <person name="Zhang T."/>
            <person name="Gao T."/>
            <person name="Zhang H."/>
        </authorList>
    </citation>
    <scope>NUCLEOTIDE SEQUENCE</scope>
    <source>
        <strain evidence="4">KEN8</strain>
    </source>
</reference>
<dbReference type="PANTHER" id="PTHR32295:SF126">
    <property type="entry name" value="PROTEIN IQ-DOMAIN 8"/>
    <property type="match status" value="1"/>
</dbReference>
<keyword evidence="1" id="KW-0112">Calmodulin-binding</keyword>
<dbReference type="GO" id="GO:0005516">
    <property type="term" value="F:calmodulin binding"/>
    <property type="evidence" value="ECO:0007669"/>
    <property type="project" value="UniProtKB-KW"/>
</dbReference>
<comment type="similarity">
    <text evidence="2">Belongs to the IQD family.</text>
</comment>
<feature type="compositionally biased region" description="Polar residues" evidence="3">
    <location>
        <begin position="302"/>
        <end position="313"/>
    </location>
</feature>
<reference evidence="4" key="1">
    <citation type="submission" date="2020-06" db="EMBL/GenBank/DDBJ databases">
        <authorList>
            <person name="Li T."/>
            <person name="Hu X."/>
            <person name="Zhang T."/>
            <person name="Song X."/>
            <person name="Zhang H."/>
            <person name="Dai N."/>
            <person name="Sheng W."/>
            <person name="Hou X."/>
            <person name="Wei L."/>
        </authorList>
    </citation>
    <scope>NUCLEOTIDE SEQUENCE</scope>
    <source>
        <strain evidence="4">KEN8</strain>
        <tissue evidence="4">Leaf</tissue>
    </source>
</reference>
<feature type="compositionally biased region" description="Low complexity" evidence="3">
    <location>
        <begin position="257"/>
        <end position="277"/>
    </location>
</feature>
<feature type="region of interest" description="Disordered" evidence="3">
    <location>
        <begin position="299"/>
        <end position="335"/>
    </location>
</feature>